<evidence type="ECO:0000259" key="5">
    <source>
        <dbReference type="PROSITE" id="PS50222"/>
    </source>
</evidence>
<dbReference type="InterPro" id="IPR011992">
    <property type="entry name" value="EF-hand-dom_pair"/>
</dbReference>
<dbReference type="KEGG" id="cmos:111454074"/>
<feature type="region of interest" description="Disordered" evidence="4">
    <location>
        <begin position="64"/>
        <end position="88"/>
    </location>
</feature>
<evidence type="ECO:0000256" key="1">
    <source>
        <dbReference type="ARBA" id="ARBA00022723"/>
    </source>
</evidence>
<feature type="domain" description="EF-hand" evidence="5">
    <location>
        <begin position="101"/>
        <end position="136"/>
    </location>
</feature>
<dbReference type="AlphaFoldDB" id="A0A6J1GHU7"/>
<dbReference type="GeneID" id="111454074"/>
<keyword evidence="3" id="KW-0106">Calcium</keyword>
<organism evidence="6 7">
    <name type="scientific">Cucurbita moschata</name>
    <name type="common">Winter crookneck squash</name>
    <name type="synonym">Cucurbita pepo var. moschata</name>
    <dbReference type="NCBI Taxonomy" id="3662"/>
    <lineage>
        <taxon>Eukaryota</taxon>
        <taxon>Viridiplantae</taxon>
        <taxon>Streptophyta</taxon>
        <taxon>Embryophyta</taxon>
        <taxon>Tracheophyta</taxon>
        <taxon>Spermatophyta</taxon>
        <taxon>Magnoliopsida</taxon>
        <taxon>eudicotyledons</taxon>
        <taxon>Gunneridae</taxon>
        <taxon>Pentapetalae</taxon>
        <taxon>rosids</taxon>
        <taxon>fabids</taxon>
        <taxon>Cucurbitales</taxon>
        <taxon>Cucurbitaceae</taxon>
        <taxon>Cucurbiteae</taxon>
        <taxon>Cucurbita</taxon>
    </lineage>
</organism>
<keyword evidence="1" id="KW-0479">Metal-binding</keyword>
<name>A0A6J1GHU7_CUCMO</name>
<dbReference type="InterPro" id="IPR039647">
    <property type="entry name" value="EF_hand_pair_protein_CML-like"/>
</dbReference>
<protein>
    <submittedName>
        <fullName evidence="7">Uncharacterized protein LOC111454074 isoform X1</fullName>
    </submittedName>
</protein>
<evidence type="ECO:0000313" key="6">
    <source>
        <dbReference type="Proteomes" id="UP000504609"/>
    </source>
</evidence>
<proteinExistence type="predicted"/>
<dbReference type="PROSITE" id="PS00018">
    <property type="entry name" value="EF_HAND_1"/>
    <property type="match status" value="3"/>
</dbReference>
<dbReference type="Gene3D" id="1.10.238.10">
    <property type="entry name" value="EF-hand"/>
    <property type="match status" value="2"/>
</dbReference>
<dbReference type="Pfam" id="PF13202">
    <property type="entry name" value="EF-hand_5"/>
    <property type="match status" value="1"/>
</dbReference>
<evidence type="ECO:0000256" key="2">
    <source>
        <dbReference type="ARBA" id="ARBA00022737"/>
    </source>
</evidence>
<keyword evidence="6" id="KW-1185">Reference proteome</keyword>
<dbReference type="GO" id="GO:0005509">
    <property type="term" value="F:calcium ion binding"/>
    <property type="evidence" value="ECO:0007669"/>
    <property type="project" value="InterPro"/>
</dbReference>
<dbReference type="Proteomes" id="UP000504609">
    <property type="component" value="Unplaced"/>
</dbReference>
<feature type="domain" description="EF-hand" evidence="5">
    <location>
        <begin position="9"/>
        <end position="44"/>
    </location>
</feature>
<evidence type="ECO:0000313" key="7">
    <source>
        <dbReference type="RefSeq" id="XP_022951134.1"/>
    </source>
</evidence>
<dbReference type="SMART" id="SM00054">
    <property type="entry name" value="EFh"/>
    <property type="match status" value="3"/>
</dbReference>
<feature type="compositionally biased region" description="Basic residues" evidence="4">
    <location>
        <begin position="65"/>
        <end position="78"/>
    </location>
</feature>
<dbReference type="PROSITE" id="PS50222">
    <property type="entry name" value="EF_HAND_2"/>
    <property type="match status" value="2"/>
</dbReference>
<reference evidence="7" key="1">
    <citation type="submission" date="2025-08" db="UniProtKB">
        <authorList>
            <consortium name="RefSeq"/>
        </authorList>
    </citation>
    <scope>IDENTIFICATION</scope>
    <source>
        <tissue evidence="7">Young leaves</tissue>
    </source>
</reference>
<accession>A0A6J1GHU7</accession>
<evidence type="ECO:0000256" key="4">
    <source>
        <dbReference type="SAM" id="MobiDB-lite"/>
    </source>
</evidence>
<dbReference type="PANTHER" id="PTHR10891">
    <property type="entry name" value="EF-HAND CALCIUM-BINDING DOMAIN CONTAINING PROTEIN"/>
    <property type="match status" value="1"/>
</dbReference>
<dbReference type="RefSeq" id="XP_022951134.1">
    <property type="nucleotide sequence ID" value="XM_023095366.1"/>
</dbReference>
<dbReference type="SUPFAM" id="SSF47473">
    <property type="entry name" value="EF-hand"/>
    <property type="match status" value="1"/>
</dbReference>
<keyword evidence="2" id="KW-0677">Repeat</keyword>
<dbReference type="InterPro" id="IPR018247">
    <property type="entry name" value="EF_Hand_1_Ca_BS"/>
</dbReference>
<sequence length="176" mass="20021">MPASKFQTCAEDEANRLMKKYDTNGDGMLTKEELQVFLHKARGSTQLNNNQGFVSKIPKASNNVAHKHSSNSHMKHKKQVQDKGKKSSTKFLDGEMSKLQLSREQMKEIFKNHDSNKDGFLDIKEVTKAFSFLGSILPFNKAHYAMAYADTNHDGLISEFELDKLIDYASKFINKK</sequence>
<dbReference type="Pfam" id="PF13499">
    <property type="entry name" value="EF-hand_7"/>
    <property type="match status" value="1"/>
</dbReference>
<gene>
    <name evidence="7" type="primary">LOC111454074</name>
</gene>
<evidence type="ECO:0000256" key="3">
    <source>
        <dbReference type="ARBA" id="ARBA00022837"/>
    </source>
</evidence>
<dbReference type="InterPro" id="IPR002048">
    <property type="entry name" value="EF_hand_dom"/>
</dbReference>